<dbReference type="OrthoDB" id="2979847at2759"/>
<dbReference type="AlphaFoldDB" id="A0A9P6DH69"/>
<comment type="caution">
    <text evidence="1">The sequence shown here is derived from an EMBL/GenBank/DDBJ whole genome shotgun (WGS) entry which is preliminary data.</text>
</comment>
<accession>A0A9P6DH69</accession>
<evidence type="ECO:0000313" key="2">
    <source>
        <dbReference type="Proteomes" id="UP000807025"/>
    </source>
</evidence>
<proteinExistence type="predicted"/>
<dbReference type="Gene3D" id="3.40.395.10">
    <property type="entry name" value="Adenoviral Proteinase, Chain A"/>
    <property type="match status" value="1"/>
</dbReference>
<name>A0A9P6DH69_PLEER</name>
<reference evidence="1" key="1">
    <citation type="submission" date="2020-11" db="EMBL/GenBank/DDBJ databases">
        <authorList>
            <consortium name="DOE Joint Genome Institute"/>
            <person name="Ahrendt S."/>
            <person name="Riley R."/>
            <person name="Andreopoulos W."/>
            <person name="Labutti K."/>
            <person name="Pangilinan J."/>
            <person name="Ruiz-Duenas F.J."/>
            <person name="Barrasa J.M."/>
            <person name="Sanchez-Garcia M."/>
            <person name="Camarero S."/>
            <person name="Miyauchi S."/>
            <person name="Serrano A."/>
            <person name="Linde D."/>
            <person name="Babiker R."/>
            <person name="Drula E."/>
            <person name="Ayuso-Fernandez I."/>
            <person name="Pacheco R."/>
            <person name="Padilla G."/>
            <person name="Ferreira P."/>
            <person name="Barriuso J."/>
            <person name="Kellner H."/>
            <person name="Castanera R."/>
            <person name="Alfaro M."/>
            <person name="Ramirez L."/>
            <person name="Pisabarro A.G."/>
            <person name="Kuo A."/>
            <person name="Tritt A."/>
            <person name="Lipzen A."/>
            <person name="He G."/>
            <person name="Yan M."/>
            <person name="Ng V."/>
            <person name="Cullen D."/>
            <person name="Martin F."/>
            <person name="Rosso M.-N."/>
            <person name="Henrissat B."/>
            <person name="Hibbett D."/>
            <person name="Martinez A.T."/>
            <person name="Grigoriev I.V."/>
        </authorList>
    </citation>
    <scope>NUCLEOTIDE SEQUENCE</scope>
    <source>
        <strain evidence="1">ATCC 90797</strain>
    </source>
</reference>
<sequence>MLPSYLTSPDHTLPSCTFLTKLHAAAGQVMLDGHVSIKYWGPPNIYLPFEALGFWYELLSIVKAKATWKSALRWVGSTPSHKNKSLAAHVNSIIQSAFWGGLIPKLGHTVYVSQMAELLLTLLLSSSHMDAMLLCFCARYEEEVGHQSGKKITLFPTILFTQCLAYLASEDTVSLDQLLENPVLSTIGNFVATSQQDFYITTVAYWPENHWGFVMITISGGCVQAKWGDGLHKKVPLMLERGIKLWSKRYLPQHIILVESRFPCASQTDSYFCGIVTMNALKHHILGNLLWTGATREQHHIEQFLTCMEFCVNKQLLPLNGDMQAAS</sequence>
<organism evidence="1 2">
    <name type="scientific">Pleurotus eryngii</name>
    <name type="common">Boletus of the steppes</name>
    <dbReference type="NCBI Taxonomy" id="5323"/>
    <lineage>
        <taxon>Eukaryota</taxon>
        <taxon>Fungi</taxon>
        <taxon>Dikarya</taxon>
        <taxon>Basidiomycota</taxon>
        <taxon>Agaricomycotina</taxon>
        <taxon>Agaricomycetes</taxon>
        <taxon>Agaricomycetidae</taxon>
        <taxon>Agaricales</taxon>
        <taxon>Pleurotineae</taxon>
        <taxon>Pleurotaceae</taxon>
        <taxon>Pleurotus</taxon>
    </lineage>
</organism>
<dbReference type="SUPFAM" id="SSF54001">
    <property type="entry name" value="Cysteine proteinases"/>
    <property type="match status" value="1"/>
</dbReference>
<evidence type="ECO:0000313" key="1">
    <source>
        <dbReference type="EMBL" id="KAF9497589.1"/>
    </source>
</evidence>
<evidence type="ECO:0008006" key="3">
    <source>
        <dbReference type="Google" id="ProtNLM"/>
    </source>
</evidence>
<protein>
    <recommendedName>
        <fullName evidence="3">Ubiquitin-like protease family profile domain-containing protein</fullName>
    </recommendedName>
</protein>
<gene>
    <name evidence="1" type="ORF">BDN71DRAFT_1429514</name>
</gene>
<keyword evidence="2" id="KW-1185">Reference proteome</keyword>
<dbReference type="InterPro" id="IPR038765">
    <property type="entry name" value="Papain-like_cys_pep_sf"/>
</dbReference>
<dbReference type="Proteomes" id="UP000807025">
    <property type="component" value="Unassembled WGS sequence"/>
</dbReference>
<dbReference type="EMBL" id="MU154543">
    <property type="protein sequence ID" value="KAF9497589.1"/>
    <property type="molecule type" value="Genomic_DNA"/>
</dbReference>